<keyword evidence="1" id="KW-0732">Signal</keyword>
<gene>
    <name evidence="2" type="ORF">SMSP2_02401</name>
</gene>
<evidence type="ECO:0008006" key="4">
    <source>
        <dbReference type="Google" id="ProtNLM"/>
    </source>
</evidence>
<proteinExistence type="predicted"/>
<accession>A0A1Q2MID6</accession>
<feature type="signal peptide" evidence="1">
    <location>
        <begin position="1"/>
        <end position="19"/>
    </location>
</feature>
<dbReference type="RefSeq" id="WP_146684253.1">
    <property type="nucleotide sequence ID" value="NZ_CP019646.1"/>
</dbReference>
<dbReference type="AlphaFoldDB" id="A0A1Q2MID6"/>
<dbReference type="OrthoDB" id="5704224at2"/>
<reference evidence="3" key="1">
    <citation type="submission" date="2017-02" db="EMBL/GenBank/DDBJ databases">
        <title>Comparative genomics and description of representatives of a novel lineage of planctomycetes thriving in anoxic sediments.</title>
        <authorList>
            <person name="Spring S."/>
            <person name="Bunk B."/>
            <person name="Sproer C."/>
        </authorList>
    </citation>
    <scope>NUCLEOTIDE SEQUENCE [LARGE SCALE GENOMIC DNA]</scope>
    <source>
        <strain evidence="3">SM-Chi-D1</strain>
    </source>
</reference>
<protein>
    <recommendedName>
        <fullName evidence="4">PEP-CTERM protein-sorting domain-containing protein</fullName>
    </recommendedName>
</protein>
<dbReference type="STRING" id="1851148.SMSP2_02401"/>
<evidence type="ECO:0000313" key="2">
    <source>
        <dbReference type="EMBL" id="AQQ72022.1"/>
    </source>
</evidence>
<organism evidence="2 3">
    <name type="scientific">Limihaloglobus sulfuriphilus</name>
    <dbReference type="NCBI Taxonomy" id="1851148"/>
    <lineage>
        <taxon>Bacteria</taxon>
        <taxon>Pseudomonadati</taxon>
        <taxon>Planctomycetota</taxon>
        <taxon>Phycisphaerae</taxon>
        <taxon>Sedimentisphaerales</taxon>
        <taxon>Sedimentisphaeraceae</taxon>
        <taxon>Limihaloglobus</taxon>
    </lineage>
</organism>
<name>A0A1Q2MID6_9BACT</name>
<evidence type="ECO:0000256" key="1">
    <source>
        <dbReference type="SAM" id="SignalP"/>
    </source>
</evidence>
<evidence type="ECO:0000313" key="3">
    <source>
        <dbReference type="Proteomes" id="UP000188181"/>
    </source>
</evidence>
<dbReference type="Proteomes" id="UP000188181">
    <property type="component" value="Chromosome"/>
</dbReference>
<feature type="chain" id="PRO_5010231985" description="PEP-CTERM protein-sorting domain-containing protein" evidence="1">
    <location>
        <begin position="20"/>
        <end position="173"/>
    </location>
</feature>
<dbReference type="KEGG" id="pbas:SMSP2_02401"/>
<keyword evidence="3" id="KW-1185">Reference proteome</keyword>
<sequence length="173" mass="18392" precursor="true">MKKLCTCVFFALICGTGLAAMTDISALPANVSGNTWTFTYTVVNSGLDAGIEEFTILFDPELYSVIEAAAAHQPAGWDPAVWQPKPATATFGGFDLWAQGTPPIAKGNSVSGFKVTFNWLGEGEPGSQPYEIVDVNDFANPLEQGYTTVVPEPMTFTLLALPAVIAAAKKRKA</sequence>
<dbReference type="EMBL" id="CP019646">
    <property type="protein sequence ID" value="AQQ72022.1"/>
    <property type="molecule type" value="Genomic_DNA"/>
</dbReference>